<evidence type="ECO:0000256" key="7">
    <source>
        <dbReference type="SAM" id="MobiDB-lite"/>
    </source>
</evidence>
<comment type="catalytic activity">
    <reaction evidence="6">
        <text>RNA(n+1) + phosphate = RNA(n) + a ribonucleoside 5'-diphosphate</text>
        <dbReference type="Rhea" id="RHEA:22096"/>
        <dbReference type="Rhea" id="RHEA-COMP:14527"/>
        <dbReference type="Rhea" id="RHEA-COMP:17342"/>
        <dbReference type="ChEBI" id="CHEBI:43474"/>
        <dbReference type="ChEBI" id="CHEBI:57930"/>
        <dbReference type="ChEBI" id="CHEBI:140395"/>
        <dbReference type="EC" id="2.7.7.8"/>
    </reaction>
</comment>
<dbReference type="EC" id="2.7.7.8" evidence="6"/>
<sequence length="743" mass="81639">MFDVHSYEMELAGRRLQLETGKLARQANGSVVVRYGDTVLLVTATMSRQPREGIDFFPLLVDFEERMYAVGKIPGGWGRREGKPGDIAILSARMVDRPIRPLFPEGFRNDVQVVVTTLSVDHDAPPDVLGIIGASAALTISEIPFLGPVGAVRMGLVDGSLVVNPTAEQEKASRLHLVVAGTRDAIMMVEAGADEVPEDQMLEAIMTAHEEIRRIVALQEQMRAEVGKPKVEVPLFTPDPQVQAWVEQYGRPKIAAAVKNPDKQAREEAIEKARQEVVEQFVAERGGEEQAAPLLKDVETILDKLLKDEVRRMIAEDHERPDGRKLDEIRPIWCEVGVLPRVHGSGLFVRGQTQVLTSCTLGLKSDEQLLDDLREEDRKRYIHHYNFPPYSVGEVRPMRAPGRREIGHGALAERALLPVIPPESEFPYTIRLVSEVLESNGSTSQASVCGSTLALMDAGVPIRKPVAGVAMGLVKWGERFAILTDIQGIEDALGDMDFKVAGTADGVTALQMDIKVHGVTREILQQALAQAKAGRLFILDKMLQAIDKPRPELSPRAPRILTLEIPVDKIRDVIGPGGKMIRKIIEQTGVEIDVEDDGRVFIASADEESGKKAAEIIQNLVRDVQVGAVYLGKVKRTTSFGAFVEILPGKEGLVHISELAPQRVGRVEDVVNVGDEVLVKVTEIDRLGRINLSRKEALPAAEREAGAIDGRTTRPEPDRRGRDARDARGGLRRPGGRRGGFRE</sequence>
<dbReference type="Gene3D" id="3.30.1370.10">
    <property type="entry name" value="K Homology domain, type 1"/>
    <property type="match status" value="1"/>
</dbReference>
<keyword evidence="10" id="KW-1185">Reference proteome</keyword>
<dbReference type="InterPro" id="IPR004088">
    <property type="entry name" value="KH_dom_type_1"/>
</dbReference>
<dbReference type="SUPFAM" id="SSF55666">
    <property type="entry name" value="Ribonuclease PH domain 2-like"/>
    <property type="match status" value="2"/>
</dbReference>
<dbReference type="Pfam" id="PF00575">
    <property type="entry name" value="S1"/>
    <property type="match status" value="1"/>
</dbReference>
<dbReference type="InterPro" id="IPR027408">
    <property type="entry name" value="PNPase/RNase_PH_dom_sf"/>
</dbReference>
<comment type="function">
    <text evidence="6">Involved in mRNA degradation. Catalyzes the phosphorolysis of single-stranded polyribonucleotides processively in the 3'- to 5'-direction.</text>
</comment>
<dbReference type="CDD" id="cd11364">
    <property type="entry name" value="RNase_PH_PNPase_2"/>
    <property type="match status" value="1"/>
</dbReference>
<organism evidence="9 10">
    <name type="scientific">Carboxydichorda subterranea</name>
    <dbReference type="NCBI Taxonomy" id="3109565"/>
    <lineage>
        <taxon>Bacteria</taxon>
        <taxon>Bacillati</taxon>
        <taxon>Bacillota</taxon>
        <taxon>Limnochordia</taxon>
        <taxon>Limnochordales</taxon>
        <taxon>Geochordaceae</taxon>
        <taxon>Carboxydichorda</taxon>
    </lineage>
</organism>
<dbReference type="SUPFAM" id="SSF46915">
    <property type="entry name" value="Polynucleotide phosphorylase/guanosine pentaphosphate synthase (PNPase/GPSI), domain 3"/>
    <property type="match status" value="1"/>
</dbReference>
<comment type="similarity">
    <text evidence="1 6">Belongs to the polyribonucleotide nucleotidyltransferase family.</text>
</comment>
<feature type="domain" description="S1 motif" evidence="8">
    <location>
        <begin position="627"/>
        <end position="695"/>
    </location>
</feature>
<keyword evidence="3 6" id="KW-0808">Transferase</keyword>
<gene>
    <name evidence="6" type="primary">pnp</name>
    <name evidence="9" type="ORF">U7230_05655</name>
</gene>
<feature type="binding site" evidence="6">
    <location>
        <position position="497"/>
    </location>
    <ligand>
        <name>Mg(2+)</name>
        <dbReference type="ChEBI" id="CHEBI:18420"/>
    </ligand>
</feature>
<dbReference type="PROSITE" id="PS50084">
    <property type="entry name" value="KH_TYPE_1"/>
    <property type="match status" value="1"/>
</dbReference>
<dbReference type="InterPro" id="IPR015848">
    <property type="entry name" value="PNPase_PH_RNA-bd_bac/org-type"/>
</dbReference>
<dbReference type="InterPro" id="IPR003029">
    <property type="entry name" value="S1_domain"/>
</dbReference>
<dbReference type="Pfam" id="PF00013">
    <property type="entry name" value="KH_1"/>
    <property type="match status" value="1"/>
</dbReference>
<dbReference type="InterPro" id="IPR001247">
    <property type="entry name" value="ExoRNase_PH_dom1"/>
</dbReference>
<dbReference type="PANTHER" id="PTHR11252:SF0">
    <property type="entry name" value="POLYRIBONUCLEOTIDE NUCLEOTIDYLTRANSFERASE 1, MITOCHONDRIAL"/>
    <property type="match status" value="1"/>
</dbReference>
<dbReference type="NCBIfam" id="NF008805">
    <property type="entry name" value="PRK11824.1"/>
    <property type="match status" value="1"/>
</dbReference>
<dbReference type="Gene3D" id="2.40.50.140">
    <property type="entry name" value="Nucleic acid-binding proteins"/>
    <property type="match status" value="1"/>
</dbReference>
<keyword evidence="6" id="KW-0479">Metal-binding</keyword>
<evidence type="ECO:0000259" key="8">
    <source>
        <dbReference type="PROSITE" id="PS50126"/>
    </source>
</evidence>
<dbReference type="InterPro" id="IPR020568">
    <property type="entry name" value="Ribosomal_Su5_D2-typ_SF"/>
</dbReference>
<dbReference type="NCBIfam" id="TIGR03591">
    <property type="entry name" value="polynuc_phos"/>
    <property type="match status" value="1"/>
</dbReference>
<dbReference type="InterPro" id="IPR012162">
    <property type="entry name" value="PNPase"/>
</dbReference>
<dbReference type="InterPro" id="IPR036612">
    <property type="entry name" value="KH_dom_type_1_sf"/>
</dbReference>
<evidence type="ECO:0000256" key="2">
    <source>
        <dbReference type="ARBA" id="ARBA00022490"/>
    </source>
</evidence>
<dbReference type="SUPFAM" id="SSF54211">
    <property type="entry name" value="Ribosomal protein S5 domain 2-like"/>
    <property type="match status" value="2"/>
</dbReference>
<dbReference type="Gene3D" id="3.30.230.70">
    <property type="entry name" value="GHMP Kinase, N-terminal domain"/>
    <property type="match status" value="2"/>
</dbReference>
<evidence type="ECO:0000313" key="10">
    <source>
        <dbReference type="Proteomes" id="UP001332192"/>
    </source>
</evidence>
<evidence type="ECO:0000256" key="4">
    <source>
        <dbReference type="ARBA" id="ARBA00022695"/>
    </source>
</evidence>
<dbReference type="InterPro" id="IPR015847">
    <property type="entry name" value="ExoRNase_PH_dom2"/>
</dbReference>
<dbReference type="PIRSF" id="PIRSF005499">
    <property type="entry name" value="PNPase"/>
    <property type="match status" value="1"/>
</dbReference>
<dbReference type="SMART" id="SM00322">
    <property type="entry name" value="KH"/>
    <property type="match status" value="1"/>
</dbReference>
<dbReference type="CDD" id="cd02393">
    <property type="entry name" value="KH-I_PNPase"/>
    <property type="match status" value="1"/>
</dbReference>
<accession>A0ABZ1C073</accession>
<dbReference type="InterPro" id="IPR004087">
    <property type="entry name" value="KH_dom"/>
</dbReference>
<proteinExistence type="inferred from homology"/>
<dbReference type="InterPro" id="IPR036345">
    <property type="entry name" value="ExoRNase_PH_dom2_sf"/>
</dbReference>
<dbReference type="Pfam" id="PF03726">
    <property type="entry name" value="PNPase"/>
    <property type="match status" value="1"/>
</dbReference>
<dbReference type="InterPro" id="IPR012340">
    <property type="entry name" value="NA-bd_OB-fold"/>
</dbReference>
<evidence type="ECO:0000256" key="1">
    <source>
        <dbReference type="ARBA" id="ARBA00007404"/>
    </source>
</evidence>
<feature type="region of interest" description="Disordered" evidence="7">
    <location>
        <begin position="699"/>
        <end position="743"/>
    </location>
</feature>
<dbReference type="GO" id="GO:0004654">
    <property type="term" value="F:polyribonucleotide nucleotidyltransferase activity"/>
    <property type="evidence" value="ECO:0007669"/>
    <property type="project" value="UniProtKB-EC"/>
</dbReference>
<dbReference type="PANTHER" id="PTHR11252">
    <property type="entry name" value="POLYRIBONUCLEOTIDE NUCLEOTIDYLTRANSFERASE"/>
    <property type="match status" value="1"/>
</dbReference>
<dbReference type="SUPFAM" id="SSF54791">
    <property type="entry name" value="Eukaryotic type KH-domain (KH-domain type I)"/>
    <property type="match status" value="1"/>
</dbReference>
<dbReference type="CDD" id="cd04472">
    <property type="entry name" value="S1_PNPase"/>
    <property type="match status" value="1"/>
</dbReference>
<dbReference type="RefSeq" id="WP_324717762.1">
    <property type="nucleotide sequence ID" value="NZ_CP141615.1"/>
</dbReference>
<keyword evidence="5 6" id="KW-0694">RNA-binding</keyword>
<dbReference type="HAMAP" id="MF_01595">
    <property type="entry name" value="PNPase"/>
    <property type="match status" value="1"/>
</dbReference>
<keyword evidence="4 6" id="KW-0548">Nucleotidyltransferase</keyword>
<dbReference type="Proteomes" id="UP001332192">
    <property type="component" value="Chromosome"/>
</dbReference>
<comment type="subcellular location">
    <subcellularLocation>
        <location evidence="6">Cytoplasm</location>
    </subcellularLocation>
</comment>
<evidence type="ECO:0000256" key="5">
    <source>
        <dbReference type="ARBA" id="ARBA00022884"/>
    </source>
</evidence>
<keyword evidence="6" id="KW-0460">Magnesium</keyword>
<evidence type="ECO:0000256" key="6">
    <source>
        <dbReference type="HAMAP-Rule" id="MF_01595"/>
    </source>
</evidence>
<dbReference type="Pfam" id="PF03725">
    <property type="entry name" value="RNase_PH_C"/>
    <property type="match status" value="2"/>
</dbReference>
<dbReference type="SMART" id="SM00316">
    <property type="entry name" value="S1"/>
    <property type="match status" value="1"/>
</dbReference>
<dbReference type="PROSITE" id="PS50126">
    <property type="entry name" value="S1"/>
    <property type="match status" value="1"/>
</dbReference>
<dbReference type="InterPro" id="IPR036456">
    <property type="entry name" value="PNPase_PH_RNA-bd_sf"/>
</dbReference>
<protein>
    <recommendedName>
        <fullName evidence="6">Polyribonucleotide nucleotidyltransferase</fullName>
        <ecNumber evidence="6">2.7.7.8</ecNumber>
    </recommendedName>
    <alternativeName>
        <fullName evidence="6">Polynucleotide phosphorylase</fullName>
        <shortName evidence="6">PNPase</shortName>
    </alternativeName>
</protein>
<feature type="compositionally biased region" description="Basic and acidic residues" evidence="7">
    <location>
        <begin position="699"/>
        <end position="729"/>
    </location>
</feature>
<comment type="cofactor">
    <cofactor evidence="6">
        <name>Mg(2+)</name>
        <dbReference type="ChEBI" id="CHEBI:18420"/>
    </cofactor>
</comment>
<dbReference type="EMBL" id="CP141615">
    <property type="protein sequence ID" value="WRP18489.1"/>
    <property type="molecule type" value="Genomic_DNA"/>
</dbReference>
<reference evidence="9 10" key="1">
    <citation type="journal article" date="2024" name="Front. Microbiol.">
        <title>Novel thermophilic genera Geochorda gen. nov. and Carboxydochorda gen. nov. from the deep terrestrial subsurface reveal the ecophysiological diversity in the class Limnochordia.</title>
        <authorList>
            <person name="Karnachuk O.V."/>
            <person name="Lukina A.P."/>
            <person name="Avakyan M.R."/>
            <person name="Kadnikov V.V."/>
            <person name="Begmatov S."/>
            <person name="Beletsky A.V."/>
            <person name="Vlasova K.G."/>
            <person name="Novikov A.A."/>
            <person name="Shcherbakova V.A."/>
            <person name="Mardanov A.V."/>
            <person name="Ravin N.V."/>
        </authorList>
    </citation>
    <scope>NUCLEOTIDE SEQUENCE [LARGE SCALE GENOMIC DNA]</scope>
    <source>
        <strain evidence="9 10">L945</strain>
    </source>
</reference>
<dbReference type="CDD" id="cd11363">
    <property type="entry name" value="RNase_PH_PNPase_1"/>
    <property type="match status" value="1"/>
</dbReference>
<keyword evidence="2 6" id="KW-0963">Cytoplasm</keyword>
<dbReference type="Pfam" id="PF01138">
    <property type="entry name" value="RNase_PH"/>
    <property type="match status" value="2"/>
</dbReference>
<feature type="binding site" evidence="6">
    <location>
        <position position="491"/>
    </location>
    <ligand>
        <name>Mg(2+)</name>
        <dbReference type="ChEBI" id="CHEBI:18420"/>
    </ligand>
</feature>
<name>A0ABZ1C073_9FIRM</name>
<evidence type="ECO:0000313" key="9">
    <source>
        <dbReference type="EMBL" id="WRP18489.1"/>
    </source>
</evidence>
<dbReference type="SUPFAM" id="SSF50249">
    <property type="entry name" value="Nucleic acid-binding proteins"/>
    <property type="match status" value="1"/>
</dbReference>
<evidence type="ECO:0000256" key="3">
    <source>
        <dbReference type="ARBA" id="ARBA00022679"/>
    </source>
</evidence>